<reference evidence="1 2" key="1">
    <citation type="journal article" date="2014" name="Genome Announc.">
        <title>Whole-Genome Sequencing of Salmonella enterica subsp. enterica Serovar Cubana Strains Isolated from Agricultural Sources.</title>
        <authorList>
            <person name="Benahmed F.H."/>
            <person name="Gopinath G.R."/>
            <person name="Wang H."/>
            <person name="Jean-Gilles Beaubrun J."/>
            <person name="Grim C."/>
            <person name="Cheng C.M."/>
            <person name="McClelland M."/>
            <person name="Ayers S."/>
            <person name="Abbott J."/>
            <person name="Desai P."/>
            <person name="Frye J.G."/>
            <person name="Weinstock G."/>
            <person name="Hammack T.S."/>
            <person name="Hanes D.E."/>
            <person name="Rasmussen M.A."/>
            <person name="Davidson M.K."/>
        </authorList>
    </citation>
    <scope>NUCLEOTIDE SEQUENCE [LARGE SCALE GENOMIC DNA]</scope>
    <source>
        <strain evidence="1">76814</strain>
    </source>
</reference>
<organism evidence="1 2">
    <name type="scientific">Salmonella enterica subsp. enterica serovar Cubana str. 76814</name>
    <dbReference type="NCBI Taxonomy" id="1192560"/>
    <lineage>
        <taxon>Bacteria</taxon>
        <taxon>Pseudomonadati</taxon>
        <taxon>Pseudomonadota</taxon>
        <taxon>Gammaproteobacteria</taxon>
        <taxon>Enterobacterales</taxon>
        <taxon>Enterobacteriaceae</taxon>
        <taxon>Salmonella</taxon>
    </lineage>
</organism>
<sequence length="46" mass="5553">MDESVLVNYSPSDEVVISHKITKKTRITLFTHVQVKHNQRRYIMFY</sequence>
<dbReference type="HOGENOM" id="CLU_3188780_0_0_6"/>
<comment type="caution">
    <text evidence="1">The sequence shown here is derived from an EMBL/GenBank/DDBJ whole genome shotgun (WGS) entry which is preliminary data.</text>
</comment>
<dbReference type="Proteomes" id="UP000018534">
    <property type="component" value="Unassembled WGS sequence"/>
</dbReference>
<evidence type="ECO:0000313" key="2">
    <source>
        <dbReference type="Proteomes" id="UP000018534"/>
    </source>
</evidence>
<dbReference type="EMBL" id="AZGR01000055">
    <property type="protein sequence ID" value="ETA87296.1"/>
    <property type="molecule type" value="Genomic_DNA"/>
</dbReference>
<dbReference type="AlphaFoldDB" id="V7IPV2"/>
<evidence type="ECO:0000313" key="1">
    <source>
        <dbReference type="EMBL" id="ETA87296.1"/>
    </source>
</evidence>
<gene>
    <name evidence="1" type="ORF">A628_02595</name>
</gene>
<protein>
    <submittedName>
        <fullName evidence="1">Uncharacterized protein</fullName>
    </submittedName>
</protein>
<accession>V7IPV2</accession>
<proteinExistence type="predicted"/>
<name>V7IPV2_SALET</name>